<organism evidence="1 2">
    <name type="scientific">Flavobacterium urumqiense</name>
    <dbReference type="NCBI Taxonomy" id="935224"/>
    <lineage>
        <taxon>Bacteria</taxon>
        <taxon>Pseudomonadati</taxon>
        <taxon>Bacteroidota</taxon>
        <taxon>Flavobacteriia</taxon>
        <taxon>Flavobacteriales</taxon>
        <taxon>Flavobacteriaceae</taxon>
        <taxon>Flavobacterium</taxon>
    </lineage>
</organism>
<reference evidence="2" key="1">
    <citation type="submission" date="2016-10" db="EMBL/GenBank/DDBJ databases">
        <authorList>
            <person name="Varghese N."/>
            <person name="Submissions S."/>
        </authorList>
    </citation>
    <scope>NUCLEOTIDE SEQUENCE [LARGE SCALE GENOMIC DNA]</scope>
    <source>
        <strain evidence="2">CGMCC 1.9230</strain>
    </source>
</reference>
<dbReference type="OrthoDB" id="9802472at2"/>
<dbReference type="AlphaFoldDB" id="A0A1H5ZIE5"/>
<gene>
    <name evidence="1" type="ORF">SAMN04488130_11078</name>
</gene>
<dbReference type="Proteomes" id="UP000236737">
    <property type="component" value="Unassembled WGS sequence"/>
</dbReference>
<accession>A0A1H5ZIE5</accession>
<sequence>MSLNKYNQKRNFSATAELEGNINQSENELIFVEQKYAASHLPIDIKIDFEMPVRQI</sequence>
<dbReference type="EMBL" id="FNVP01000010">
    <property type="protein sequence ID" value="SEG36012.1"/>
    <property type="molecule type" value="Genomic_DNA"/>
</dbReference>
<evidence type="ECO:0000313" key="2">
    <source>
        <dbReference type="Proteomes" id="UP000236737"/>
    </source>
</evidence>
<evidence type="ECO:0000313" key="1">
    <source>
        <dbReference type="EMBL" id="SEG36012.1"/>
    </source>
</evidence>
<protein>
    <submittedName>
        <fullName evidence="1">Bifunctional non-homologous end joining protein LigD</fullName>
    </submittedName>
</protein>
<dbReference type="RefSeq" id="WP_159916741.1">
    <property type="nucleotide sequence ID" value="NZ_FNVP01000010.1"/>
</dbReference>
<keyword evidence="2" id="KW-1185">Reference proteome</keyword>
<proteinExistence type="predicted"/>
<name>A0A1H5ZIE5_9FLAO</name>